<feature type="region of interest" description="Disordered" evidence="1">
    <location>
        <begin position="24"/>
        <end position="47"/>
    </location>
</feature>
<dbReference type="Proteomes" id="UP001500016">
    <property type="component" value="Unassembled WGS sequence"/>
</dbReference>
<evidence type="ECO:0000313" key="3">
    <source>
        <dbReference type="EMBL" id="GAA2066318.1"/>
    </source>
</evidence>
<name>A0ABP5H9M3_9ACTN</name>
<accession>A0ABP5H9M3</accession>
<evidence type="ECO:0000313" key="4">
    <source>
        <dbReference type="Proteomes" id="UP001500016"/>
    </source>
</evidence>
<reference evidence="4" key="1">
    <citation type="journal article" date="2019" name="Int. J. Syst. Evol. Microbiol.">
        <title>The Global Catalogue of Microorganisms (GCM) 10K type strain sequencing project: providing services to taxonomists for standard genome sequencing and annotation.</title>
        <authorList>
            <consortium name="The Broad Institute Genomics Platform"/>
            <consortium name="The Broad Institute Genome Sequencing Center for Infectious Disease"/>
            <person name="Wu L."/>
            <person name="Ma J."/>
        </authorList>
    </citation>
    <scope>NUCLEOTIDE SEQUENCE [LARGE SCALE GENOMIC DNA]</scope>
    <source>
        <strain evidence="4">JCM 15478</strain>
    </source>
</reference>
<comment type="caution">
    <text evidence="3">The sequence shown here is derived from an EMBL/GenBank/DDBJ whole genome shotgun (WGS) entry which is preliminary data.</text>
</comment>
<keyword evidence="4" id="KW-1185">Reference proteome</keyword>
<protein>
    <recommendedName>
        <fullName evidence="2">Peptidase S9 prolyl oligopeptidase catalytic domain-containing protein</fullName>
    </recommendedName>
</protein>
<dbReference type="EMBL" id="BAAAPE010000002">
    <property type="protein sequence ID" value="GAA2066318.1"/>
    <property type="molecule type" value="Genomic_DNA"/>
</dbReference>
<sequence>MRPAHHLRSRVACSRGRLAHNWHRFVGDPNDPAQEAGMPARSPAGRLDRPHVPLLVVQGADVRVAKGESDRLVEVLRLRGTEVEYLVKEGVGHSFVNPESQLDVHHTVRRFLARHLGGEPSASSVRRADAGCYRP</sequence>
<dbReference type="Pfam" id="PF00326">
    <property type="entry name" value="Peptidase_S9"/>
    <property type="match status" value="1"/>
</dbReference>
<evidence type="ECO:0000256" key="1">
    <source>
        <dbReference type="SAM" id="MobiDB-lite"/>
    </source>
</evidence>
<proteinExistence type="predicted"/>
<dbReference type="InterPro" id="IPR029058">
    <property type="entry name" value="AB_hydrolase_fold"/>
</dbReference>
<dbReference type="InterPro" id="IPR001375">
    <property type="entry name" value="Peptidase_S9_cat"/>
</dbReference>
<dbReference type="Gene3D" id="3.40.50.1820">
    <property type="entry name" value="alpha/beta hydrolase"/>
    <property type="match status" value="1"/>
</dbReference>
<dbReference type="SUPFAM" id="SSF53474">
    <property type="entry name" value="alpha/beta-Hydrolases"/>
    <property type="match status" value="1"/>
</dbReference>
<feature type="domain" description="Peptidase S9 prolyl oligopeptidase catalytic" evidence="2">
    <location>
        <begin position="24"/>
        <end position="118"/>
    </location>
</feature>
<evidence type="ECO:0000259" key="2">
    <source>
        <dbReference type="Pfam" id="PF00326"/>
    </source>
</evidence>
<gene>
    <name evidence="3" type="ORF">GCM10009801_12570</name>
</gene>
<organism evidence="3 4">
    <name type="scientific">Streptomyces albiaxialis</name>
    <dbReference type="NCBI Taxonomy" id="329523"/>
    <lineage>
        <taxon>Bacteria</taxon>
        <taxon>Bacillati</taxon>
        <taxon>Actinomycetota</taxon>
        <taxon>Actinomycetes</taxon>
        <taxon>Kitasatosporales</taxon>
        <taxon>Streptomycetaceae</taxon>
        <taxon>Streptomyces</taxon>
    </lineage>
</organism>